<evidence type="ECO:0008006" key="3">
    <source>
        <dbReference type="Google" id="ProtNLM"/>
    </source>
</evidence>
<dbReference type="Proteomes" id="UP001341281">
    <property type="component" value="Chromosome 01"/>
</dbReference>
<accession>A0AAQ3PI19</accession>
<reference evidence="1 2" key="1">
    <citation type="submission" date="2024-02" db="EMBL/GenBank/DDBJ databases">
        <title>High-quality chromosome-scale genome assembly of Pensacola bahiagrass (Paspalum notatum Flugge var. saurae).</title>
        <authorList>
            <person name="Vega J.M."/>
            <person name="Podio M."/>
            <person name="Orjuela J."/>
            <person name="Siena L.A."/>
            <person name="Pessino S.C."/>
            <person name="Combes M.C."/>
            <person name="Mariac C."/>
            <person name="Albertini E."/>
            <person name="Pupilli F."/>
            <person name="Ortiz J.P.A."/>
            <person name="Leblanc O."/>
        </authorList>
    </citation>
    <scope>NUCLEOTIDE SEQUENCE [LARGE SCALE GENOMIC DNA]</scope>
    <source>
        <strain evidence="1">R1</strain>
        <tissue evidence="1">Leaf</tissue>
    </source>
</reference>
<gene>
    <name evidence="1" type="ORF">U9M48_002662</name>
</gene>
<organism evidence="1 2">
    <name type="scientific">Paspalum notatum var. saurae</name>
    <dbReference type="NCBI Taxonomy" id="547442"/>
    <lineage>
        <taxon>Eukaryota</taxon>
        <taxon>Viridiplantae</taxon>
        <taxon>Streptophyta</taxon>
        <taxon>Embryophyta</taxon>
        <taxon>Tracheophyta</taxon>
        <taxon>Spermatophyta</taxon>
        <taxon>Magnoliopsida</taxon>
        <taxon>Liliopsida</taxon>
        <taxon>Poales</taxon>
        <taxon>Poaceae</taxon>
        <taxon>PACMAD clade</taxon>
        <taxon>Panicoideae</taxon>
        <taxon>Andropogonodae</taxon>
        <taxon>Paspaleae</taxon>
        <taxon>Paspalinae</taxon>
        <taxon>Paspalum</taxon>
    </lineage>
</organism>
<dbReference type="AlphaFoldDB" id="A0AAQ3PI19"/>
<proteinExistence type="predicted"/>
<evidence type="ECO:0000313" key="2">
    <source>
        <dbReference type="Proteomes" id="UP001341281"/>
    </source>
</evidence>
<protein>
    <recommendedName>
        <fullName evidence="3">Reverse transcriptase Ty1/copia-type domain-containing protein</fullName>
    </recommendedName>
</protein>
<sequence length="118" mass="13805">MLGKRSGRLVAIKEEVYEALYGLKQAPRAWYERLRKFLVEQGFQMESIYVDYVILGGSSHVLVSKFSQQISREFVMSMTRELQFILGIQIRQIPQGTFVHHSKYTRDLRKFDMVDASP</sequence>
<keyword evidence="2" id="KW-1185">Reference proteome</keyword>
<evidence type="ECO:0000313" key="1">
    <source>
        <dbReference type="EMBL" id="WVZ51522.1"/>
    </source>
</evidence>
<dbReference type="EMBL" id="CP144745">
    <property type="protein sequence ID" value="WVZ51522.1"/>
    <property type="molecule type" value="Genomic_DNA"/>
</dbReference>
<name>A0AAQ3PI19_PASNO</name>